<feature type="domain" description="Glycoside hydrolase family 2 catalytic" evidence="5">
    <location>
        <begin position="254"/>
        <end position="542"/>
    </location>
</feature>
<dbReference type="PANTHER" id="PTHR42732">
    <property type="entry name" value="BETA-GALACTOSIDASE"/>
    <property type="match status" value="1"/>
</dbReference>
<evidence type="ECO:0000313" key="7">
    <source>
        <dbReference type="EMBL" id="TXE13971.1"/>
    </source>
</evidence>
<feature type="domain" description="Glycoside hydrolase family 2 immunoglobulin-like beta-sandwich" evidence="4">
    <location>
        <begin position="145"/>
        <end position="251"/>
    </location>
</feature>
<dbReference type="Pfam" id="PF02837">
    <property type="entry name" value="Glyco_hydro_2_N"/>
    <property type="match status" value="1"/>
</dbReference>
<dbReference type="EMBL" id="VOSC01000007">
    <property type="protein sequence ID" value="TXE13971.1"/>
    <property type="molecule type" value="Genomic_DNA"/>
</dbReference>
<dbReference type="SUPFAM" id="SSF51445">
    <property type="entry name" value="(Trans)glycosidases"/>
    <property type="match status" value="1"/>
</dbReference>
<dbReference type="InterPro" id="IPR013783">
    <property type="entry name" value="Ig-like_fold"/>
</dbReference>
<evidence type="ECO:0000313" key="8">
    <source>
        <dbReference type="Proteomes" id="UP000321790"/>
    </source>
</evidence>
<protein>
    <submittedName>
        <fullName evidence="7">Glycoside hydrolase family 2</fullName>
    </submittedName>
</protein>
<dbReference type="GO" id="GO:0005975">
    <property type="term" value="P:carbohydrate metabolic process"/>
    <property type="evidence" value="ECO:0007669"/>
    <property type="project" value="InterPro"/>
</dbReference>
<comment type="similarity">
    <text evidence="1">Belongs to the glycosyl hydrolase 2 family.</text>
</comment>
<organism evidence="7 8">
    <name type="scientific">Seonamhaeicola algicola</name>
    <dbReference type="NCBI Taxonomy" id="1719036"/>
    <lineage>
        <taxon>Bacteria</taxon>
        <taxon>Pseudomonadati</taxon>
        <taxon>Bacteroidota</taxon>
        <taxon>Flavobacteriia</taxon>
        <taxon>Flavobacteriales</taxon>
        <taxon>Flavobacteriaceae</taxon>
    </lineage>
</organism>
<keyword evidence="3" id="KW-0326">Glycosidase</keyword>
<dbReference type="InterPro" id="IPR006102">
    <property type="entry name" value="Ig-like_GH2"/>
</dbReference>
<dbReference type="OrthoDB" id="9801077at2"/>
<dbReference type="InterPro" id="IPR051913">
    <property type="entry name" value="GH2_Domain-Containing"/>
</dbReference>
<evidence type="ECO:0000256" key="2">
    <source>
        <dbReference type="ARBA" id="ARBA00022801"/>
    </source>
</evidence>
<dbReference type="AlphaFoldDB" id="A0A5C7AZM6"/>
<evidence type="ECO:0000259" key="4">
    <source>
        <dbReference type="Pfam" id="PF00703"/>
    </source>
</evidence>
<dbReference type="PRINTS" id="PR00132">
    <property type="entry name" value="GLHYDRLASE2"/>
</dbReference>
<dbReference type="InterPro" id="IPR008979">
    <property type="entry name" value="Galactose-bd-like_sf"/>
</dbReference>
<dbReference type="Gene3D" id="2.60.40.10">
    <property type="entry name" value="Immunoglobulins"/>
    <property type="match status" value="1"/>
</dbReference>
<dbReference type="Pfam" id="PF02836">
    <property type="entry name" value="Glyco_hydro_2_C"/>
    <property type="match status" value="1"/>
</dbReference>
<dbReference type="InterPro" id="IPR036156">
    <property type="entry name" value="Beta-gal/glucu_dom_sf"/>
</dbReference>
<gene>
    <name evidence="7" type="ORF">FUA26_02115</name>
</gene>
<dbReference type="SUPFAM" id="SSF49785">
    <property type="entry name" value="Galactose-binding domain-like"/>
    <property type="match status" value="1"/>
</dbReference>
<dbReference type="SUPFAM" id="SSF49303">
    <property type="entry name" value="beta-Galactosidase/glucuronidase domain"/>
    <property type="match status" value="1"/>
</dbReference>
<dbReference type="Pfam" id="PF00703">
    <property type="entry name" value="Glyco_hydro_2"/>
    <property type="match status" value="1"/>
</dbReference>
<evidence type="ECO:0000259" key="6">
    <source>
        <dbReference type="Pfam" id="PF02837"/>
    </source>
</evidence>
<feature type="domain" description="Glycosyl hydrolases family 2 sugar binding" evidence="6">
    <location>
        <begin position="2"/>
        <end position="139"/>
    </location>
</feature>
<sequence length="545" mass="63217">MSLNGTWNFYASNEVSETDVVTQQINNWDTLQVPGNWDTRARYSEYVGKGYYKKEFTIPKHWQNKQIWLKFDAVYETAKVWLNGKFLGKHIGGYTPFEFNITNNVNLNEANTIVVMANNTYKRGAWWAWGGISRNVSLSAKNNVRIVYQHITSEPDFEANRVNFIIKYKLDNSSNEPVSIKINSNIENIHTDSLFITIEKNAEAISYIKFQKPLSQVKLWHFNHPNLYQLQSNISNNNNLLDTATDKFGIRKFEVRGEQFFLNNKAVRMNGVNRVHDHPVYGNTEPDHLVKQDMLDIKYNLGCNFSRLMHAPLSKNILKLCDSIGFLLVEEIPVWGDGDPNSVPNNPQTKQWMQEMIERDYNHPSVVAWSVGNELRTEAPKWGKQHLTKKQYDYVNEMINFTESLDKTRLKTYVSNTAYQGGEIGTEPYEKLDFLSINSYGHAIKIIEKVHNKFPNKPIFVSEIGRGQIGPAPHAKLKDDLIEFISQLKNYPYVTGVSIWSYNDYRSNYKGTPDSGFREWGIVDENRNKKEAYNQLKNVYKTWKN</sequence>
<keyword evidence="8" id="KW-1185">Reference proteome</keyword>
<keyword evidence="2 7" id="KW-0378">Hydrolase</keyword>
<dbReference type="PANTHER" id="PTHR42732:SF1">
    <property type="entry name" value="BETA-MANNOSIDASE"/>
    <property type="match status" value="1"/>
</dbReference>
<comment type="caution">
    <text evidence="7">The sequence shown here is derived from an EMBL/GenBank/DDBJ whole genome shotgun (WGS) entry which is preliminary data.</text>
</comment>
<name>A0A5C7AZM6_9FLAO</name>
<dbReference type="InterPro" id="IPR006101">
    <property type="entry name" value="Glyco_hydro_2"/>
</dbReference>
<dbReference type="InterPro" id="IPR017853">
    <property type="entry name" value="GH"/>
</dbReference>
<dbReference type="Gene3D" id="2.60.120.260">
    <property type="entry name" value="Galactose-binding domain-like"/>
    <property type="match status" value="1"/>
</dbReference>
<evidence type="ECO:0000256" key="1">
    <source>
        <dbReference type="ARBA" id="ARBA00007401"/>
    </source>
</evidence>
<reference evidence="8" key="1">
    <citation type="submission" date="2019-08" db="EMBL/GenBank/DDBJ databases">
        <title>Seonamhaeicola sediminis sp. nov., isolated from marine sediment.</title>
        <authorList>
            <person name="Cao W.R."/>
        </authorList>
    </citation>
    <scope>NUCLEOTIDE SEQUENCE [LARGE SCALE GENOMIC DNA]</scope>
    <source>
        <strain evidence="8">Gy8</strain>
    </source>
</reference>
<evidence type="ECO:0000256" key="3">
    <source>
        <dbReference type="ARBA" id="ARBA00023295"/>
    </source>
</evidence>
<accession>A0A5C7AZM6</accession>
<proteinExistence type="inferred from homology"/>
<dbReference type="Proteomes" id="UP000321790">
    <property type="component" value="Unassembled WGS sequence"/>
</dbReference>
<dbReference type="Gene3D" id="3.20.20.80">
    <property type="entry name" value="Glycosidases"/>
    <property type="match status" value="1"/>
</dbReference>
<dbReference type="GO" id="GO:0004553">
    <property type="term" value="F:hydrolase activity, hydrolyzing O-glycosyl compounds"/>
    <property type="evidence" value="ECO:0007669"/>
    <property type="project" value="InterPro"/>
</dbReference>
<dbReference type="InterPro" id="IPR006104">
    <property type="entry name" value="Glyco_hydro_2_N"/>
</dbReference>
<dbReference type="InterPro" id="IPR006103">
    <property type="entry name" value="Glyco_hydro_2_cat"/>
</dbReference>
<evidence type="ECO:0000259" key="5">
    <source>
        <dbReference type="Pfam" id="PF02836"/>
    </source>
</evidence>